<organism evidence="1 2">
    <name type="scientific">Bacteroides luti</name>
    <dbReference type="NCBI Taxonomy" id="1297750"/>
    <lineage>
        <taxon>Bacteria</taxon>
        <taxon>Pseudomonadati</taxon>
        <taxon>Bacteroidota</taxon>
        <taxon>Bacteroidia</taxon>
        <taxon>Bacteroidales</taxon>
        <taxon>Bacteroidaceae</taxon>
        <taxon>Bacteroides</taxon>
    </lineage>
</organism>
<dbReference type="OrthoDB" id="1079023at2"/>
<proteinExistence type="predicted"/>
<dbReference type="EMBL" id="FQTV01000007">
    <property type="protein sequence ID" value="SHF30809.1"/>
    <property type="molecule type" value="Genomic_DNA"/>
</dbReference>
<accession>A0A1M5AKM9</accession>
<keyword evidence="2" id="KW-1185">Reference proteome</keyword>
<dbReference type="STRING" id="1297750.SAMN05444405_10723"/>
<dbReference type="AlphaFoldDB" id="A0A1M5AKM9"/>
<protein>
    <submittedName>
        <fullName evidence="1">Uncharacterized protein</fullName>
    </submittedName>
</protein>
<dbReference type="Proteomes" id="UP000184509">
    <property type="component" value="Unassembled WGS sequence"/>
</dbReference>
<dbReference type="RefSeq" id="WP_073400993.1">
    <property type="nucleotide sequence ID" value="NZ_FQTV01000007.1"/>
</dbReference>
<gene>
    <name evidence="1" type="ORF">SAMN05444405_10723</name>
</gene>
<evidence type="ECO:0000313" key="2">
    <source>
        <dbReference type="Proteomes" id="UP000184509"/>
    </source>
</evidence>
<name>A0A1M5AKM9_9BACE</name>
<sequence>MKLSAQSQSLIESAIKEAICQFAGNDEQTIVTDIHILPKQDSGELCIFNDDEEELSKVIVEEWVENDTEDFSQNVERILRATLNKLKEAGVFDNLTLLKPYSVVLVDEEKETITDLLLMDDDTVLVNDELLKGLDEELDEFLKKLLED</sequence>
<reference evidence="1 2" key="1">
    <citation type="submission" date="2016-11" db="EMBL/GenBank/DDBJ databases">
        <authorList>
            <person name="Jaros S."/>
            <person name="Januszkiewicz K."/>
            <person name="Wedrychowicz H."/>
        </authorList>
    </citation>
    <scope>NUCLEOTIDE SEQUENCE [LARGE SCALE GENOMIC DNA]</scope>
    <source>
        <strain evidence="1 2">DSM 26991</strain>
    </source>
</reference>
<evidence type="ECO:0000313" key="1">
    <source>
        <dbReference type="EMBL" id="SHF30809.1"/>
    </source>
</evidence>